<evidence type="ECO:0000256" key="4">
    <source>
        <dbReference type="ARBA" id="ARBA00022840"/>
    </source>
</evidence>
<dbReference type="GO" id="GO:0003677">
    <property type="term" value="F:DNA binding"/>
    <property type="evidence" value="ECO:0007669"/>
    <property type="project" value="InterPro"/>
</dbReference>
<dbReference type="EMBL" id="VSSR01000016">
    <property type="protein sequence ID" value="TYL85804.1"/>
    <property type="molecule type" value="Genomic_DNA"/>
</dbReference>
<organism evidence="7 8">
    <name type="scientific">Bradyrhizobium cytisi</name>
    <dbReference type="NCBI Taxonomy" id="515489"/>
    <lineage>
        <taxon>Bacteria</taxon>
        <taxon>Pseudomonadati</taxon>
        <taxon>Pseudomonadota</taxon>
        <taxon>Alphaproteobacteria</taxon>
        <taxon>Hyphomicrobiales</taxon>
        <taxon>Nitrobacteraceae</taxon>
        <taxon>Bradyrhizobium</taxon>
    </lineage>
</organism>
<keyword evidence="4" id="KW-0067">ATP-binding</keyword>
<evidence type="ECO:0000313" key="7">
    <source>
        <dbReference type="EMBL" id="TYL85804.1"/>
    </source>
</evidence>
<dbReference type="GO" id="GO:0000725">
    <property type="term" value="P:recombinational repair"/>
    <property type="evidence" value="ECO:0007669"/>
    <property type="project" value="TreeGrafter"/>
</dbReference>
<evidence type="ECO:0000256" key="3">
    <source>
        <dbReference type="ARBA" id="ARBA00022806"/>
    </source>
</evidence>
<dbReference type="Gene3D" id="3.40.50.300">
    <property type="entry name" value="P-loop containing nucleotide triphosphate hydrolases"/>
    <property type="match status" value="1"/>
</dbReference>
<dbReference type="AlphaFoldDB" id="A0A5S4X8K6"/>
<proteinExistence type="predicted"/>
<dbReference type="PANTHER" id="PTHR11070:SF2">
    <property type="entry name" value="ATP-DEPENDENT DNA HELICASE SRS2"/>
    <property type="match status" value="1"/>
</dbReference>
<dbReference type="InterPro" id="IPR000212">
    <property type="entry name" value="DNA_helicase_UvrD/REP"/>
</dbReference>
<dbReference type="Proteomes" id="UP000324853">
    <property type="component" value="Unassembled WGS sequence"/>
</dbReference>
<reference evidence="7 8" key="1">
    <citation type="submission" date="2019-08" db="EMBL/GenBank/DDBJ databases">
        <title>Bradyrhizobium hipponensis sp. nov., a rhizobium isolated from a Lupinus angustifolius root nodule in Tunisia.</title>
        <authorList>
            <person name="Off K."/>
            <person name="Rejili M."/>
            <person name="Mars M."/>
            <person name="Brachmann A."/>
            <person name="Marin M."/>
        </authorList>
    </citation>
    <scope>NUCLEOTIDE SEQUENCE [LARGE SCALE GENOMIC DNA]</scope>
    <source>
        <strain evidence="7 8">CTAW11</strain>
    </source>
</reference>
<dbReference type="GO" id="GO:0005524">
    <property type="term" value="F:ATP binding"/>
    <property type="evidence" value="ECO:0007669"/>
    <property type="project" value="UniProtKB-KW"/>
</dbReference>
<comment type="caution">
    <text evidence="7">The sequence shown here is derived from an EMBL/GenBank/DDBJ whole genome shotgun (WGS) entry which is preliminary data.</text>
</comment>
<feature type="domain" description="UvrD-like helicase ATP-binding" evidence="6">
    <location>
        <begin position="15"/>
        <end position="89"/>
    </location>
</feature>
<dbReference type="RefSeq" id="WP_148750635.1">
    <property type="nucleotide sequence ID" value="NZ_VSSR01000016.1"/>
</dbReference>
<dbReference type="InterPro" id="IPR014016">
    <property type="entry name" value="UvrD-like_ATP-bd"/>
</dbReference>
<evidence type="ECO:0000256" key="2">
    <source>
        <dbReference type="ARBA" id="ARBA00022801"/>
    </source>
</evidence>
<name>A0A5S4X8K6_9BRAD</name>
<dbReference type="GO" id="GO:0016787">
    <property type="term" value="F:hydrolase activity"/>
    <property type="evidence" value="ECO:0007669"/>
    <property type="project" value="UniProtKB-KW"/>
</dbReference>
<dbReference type="PANTHER" id="PTHR11070">
    <property type="entry name" value="UVRD / RECB / PCRA DNA HELICASE FAMILY MEMBER"/>
    <property type="match status" value="1"/>
</dbReference>
<dbReference type="OrthoDB" id="7211215at2"/>
<keyword evidence="8" id="KW-1185">Reference proteome</keyword>
<evidence type="ECO:0000256" key="1">
    <source>
        <dbReference type="ARBA" id="ARBA00022741"/>
    </source>
</evidence>
<sequence>MAGPEIDLLSVEKGAITAPAGSGKTQLIASALSRHERSKPILVLTHTNAGVAALRGRLDRAGIAPSKYRLATLDGFAMRLISMFPKRSGHDPAILELASPGTNYPAIRKAAAALLNEEHLDEILAATYDRLFVDEYQDCSQVQHEMVVFLSDPLHCCVLGDPMQAIFGFKGNALVDWDADVLASFGDAGELKTPWRWINAGEKAFGEWLLGVRKTLLAGGSIDLASAPRNVVHIALDGSDDHALRLKACLTKAPTADGSVLIIADSTKPTEQRRFARQTPGAVVAESVDLRDLVDFARAFDLSASNALYRLVQFASQVMVNVGPEDLLARVDSLQSGKARKGPTETEQAALAFADKPSYAGASALLAAINKDGGVRAHRPPVLRGCHKMFQLCGSADGPSIYDAAVQVREQSRLIGRPLAKRTVGSTLLLKGLEADVAVILNPEVMDHNHLYVAMTRGSRTLVTCSDTNVLNP</sequence>
<feature type="domain" description="UvrD-like helicase ATP-binding" evidence="6">
    <location>
        <begin position="111"/>
        <end position="171"/>
    </location>
</feature>
<keyword evidence="1" id="KW-0547">Nucleotide-binding</keyword>
<evidence type="ECO:0000259" key="6">
    <source>
        <dbReference type="Pfam" id="PF00580"/>
    </source>
</evidence>
<protein>
    <recommendedName>
        <fullName evidence="5">DNA 3'-5' helicase II</fullName>
    </recommendedName>
</protein>
<accession>A0A5S4X8K6</accession>
<evidence type="ECO:0000313" key="8">
    <source>
        <dbReference type="Proteomes" id="UP000324853"/>
    </source>
</evidence>
<dbReference type="Pfam" id="PF00580">
    <property type="entry name" value="UvrD-helicase"/>
    <property type="match status" value="2"/>
</dbReference>
<dbReference type="SUPFAM" id="SSF52540">
    <property type="entry name" value="P-loop containing nucleoside triphosphate hydrolases"/>
    <property type="match status" value="1"/>
</dbReference>
<dbReference type="InterPro" id="IPR027417">
    <property type="entry name" value="P-loop_NTPase"/>
</dbReference>
<gene>
    <name evidence="7" type="ORF">FXB38_09670</name>
</gene>
<keyword evidence="3" id="KW-0347">Helicase</keyword>
<dbReference type="GO" id="GO:0043138">
    <property type="term" value="F:3'-5' DNA helicase activity"/>
    <property type="evidence" value="ECO:0007669"/>
    <property type="project" value="TreeGrafter"/>
</dbReference>
<evidence type="ECO:0000256" key="5">
    <source>
        <dbReference type="ARBA" id="ARBA00034923"/>
    </source>
</evidence>
<keyword evidence="2" id="KW-0378">Hydrolase</keyword>